<reference evidence="5 6" key="2">
    <citation type="journal article" date="2013" name="Int. J. Syst. Evol. Microbiol.">
        <title>Methylophaga nitratireducenticrescens sp. nov. and Methylophaga frappieri sp. nov., isolated from the biofilm of the methanol-fed denitrification system treating the seawater at the Montreal Biodome.</title>
        <authorList>
            <person name="Villeneuve C."/>
            <person name="Martineau C."/>
            <person name="Mauffrey F."/>
            <person name="Villemur R."/>
        </authorList>
    </citation>
    <scope>NUCLEOTIDE SEQUENCE [LARGE SCALE GENOMIC DNA]</scope>
    <source>
        <strain evidence="5 6">JAM1</strain>
    </source>
</reference>
<dbReference type="PATRIC" id="fig|754476.3.peg.2185"/>
<comment type="similarity">
    <text evidence="1">Belongs to the HipA Ser/Thr kinase family.</text>
</comment>
<organism evidence="5 6">
    <name type="scientific">Methylophaga nitratireducenticrescens</name>
    <dbReference type="NCBI Taxonomy" id="754476"/>
    <lineage>
        <taxon>Bacteria</taxon>
        <taxon>Pseudomonadati</taxon>
        <taxon>Pseudomonadota</taxon>
        <taxon>Gammaproteobacteria</taxon>
        <taxon>Thiotrichales</taxon>
        <taxon>Piscirickettsiaceae</taxon>
        <taxon>Methylophaga</taxon>
    </lineage>
</organism>
<protein>
    <submittedName>
        <fullName evidence="5">HipA protein</fullName>
    </submittedName>
</protein>
<gene>
    <name evidence="5" type="ordered locus">Q7A_2208</name>
</gene>
<evidence type="ECO:0000256" key="3">
    <source>
        <dbReference type="ARBA" id="ARBA00022777"/>
    </source>
</evidence>
<dbReference type="HOGENOM" id="CLU_041102_0_0_6"/>
<keyword evidence="3" id="KW-0418">Kinase</keyword>
<dbReference type="EMBL" id="CP003390">
    <property type="protein sequence ID" value="AFI85022.1"/>
    <property type="molecule type" value="Genomic_DNA"/>
</dbReference>
<proteinExistence type="inferred from homology"/>
<keyword evidence="2" id="KW-0808">Transferase</keyword>
<dbReference type="RefSeq" id="WP_014707390.1">
    <property type="nucleotide sequence ID" value="NC_017857.3"/>
</dbReference>
<name>I1XKV3_METNJ</name>
<dbReference type="OrthoDB" id="9805913at2"/>
<dbReference type="PANTHER" id="PTHR37419:SF8">
    <property type="entry name" value="TOXIN YJJJ"/>
    <property type="match status" value="1"/>
</dbReference>
<dbReference type="GO" id="GO:0005829">
    <property type="term" value="C:cytosol"/>
    <property type="evidence" value="ECO:0007669"/>
    <property type="project" value="TreeGrafter"/>
</dbReference>
<dbReference type="eggNOG" id="COG3550">
    <property type="taxonomic scope" value="Bacteria"/>
</dbReference>
<dbReference type="Proteomes" id="UP000009144">
    <property type="component" value="Chromosome"/>
</dbReference>
<dbReference type="InterPro" id="IPR052028">
    <property type="entry name" value="HipA_Ser/Thr_kinase"/>
</dbReference>
<sequence length="461" mass="51935">MKRIKVYADWLGLPGTIFVGELTVDVVRGKEAYRFNYAEEWLASPHSLEIDPELSLYKGDLFPRSGNDNFRAFLDSAPDRWGKLLMKRHEAIDARLDSRKEQTLYESDFLLGVHDSYRMGGFRYKLDNEGPFLSDNDSLAAPHVASLGELEHAAKIVEENKSIPSDEELAEYRRWLNMLIAPGSSLGGARPKACVLDEDGYWIAKFPSKMDEYDVGAWEYVTGQIATEAGLDMSLGDVKKFTSQYSTYLSKRFDRTLREGSLVRVHFASAITQLGYYDDKADQGGGYFQSPDPEHHHPASYLELAAFISRYGVNIEPDLAELFRRIVFNVAVKNTDDHLRNHGFLHDGSGWKLSPAYDINPNPEGTGLSLNISETNNELNLGLVIDQAKHFRLSEGDAIEIVHQVVATTARYEEFARHAGLDSQEIRLMQRAFMMPDEADEQLANYGYSRSPSRSAPTSPN</sequence>
<reference evidence="5 6" key="1">
    <citation type="journal article" date="2012" name="J. Bacteriol.">
        <title>Complete genome sequences of Methylophaga sp. strain JAM1 and Methylophaga sp. strain JAM7.</title>
        <authorList>
            <person name="Villeneuve C."/>
            <person name="Martineau C."/>
            <person name="Mauffrey F."/>
            <person name="Villemur R."/>
        </authorList>
    </citation>
    <scope>NUCLEOTIDE SEQUENCE [LARGE SCALE GENOMIC DNA]</scope>
    <source>
        <strain evidence="5 6">JAM1</strain>
    </source>
</reference>
<dbReference type="InterPro" id="IPR012893">
    <property type="entry name" value="HipA-like_C"/>
</dbReference>
<dbReference type="PANTHER" id="PTHR37419">
    <property type="entry name" value="SERINE/THREONINE-PROTEIN KINASE TOXIN HIPA"/>
    <property type="match status" value="1"/>
</dbReference>
<dbReference type="KEGG" id="mej:Q7A_2208"/>
<evidence type="ECO:0000256" key="1">
    <source>
        <dbReference type="ARBA" id="ARBA00010164"/>
    </source>
</evidence>
<dbReference type="STRING" id="754476.Q7A_2208"/>
<evidence type="ECO:0000256" key="2">
    <source>
        <dbReference type="ARBA" id="ARBA00022679"/>
    </source>
</evidence>
<evidence type="ECO:0000259" key="4">
    <source>
        <dbReference type="Pfam" id="PF07804"/>
    </source>
</evidence>
<dbReference type="GO" id="GO:0004674">
    <property type="term" value="F:protein serine/threonine kinase activity"/>
    <property type="evidence" value="ECO:0007669"/>
    <property type="project" value="TreeGrafter"/>
</dbReference>
<accession>I1XKV3</accession>
<dbReference type="AlphaFoldDB" id="I1XKV3"/>
<evidence type="ECO:0000313" key="6">
    <source>
        <dbReference type="Proteomes" id="UP000009144"/>
    </source>
</evidence>
<feature type="domain" description="HipA-like C-terminal" evidence="4">
    <location>
        <begin position="184"/>
        <end position="409"/>
    </location>
</feature>
<evidence type="ECO:0000313" key="5">
    <source>
        <dbReference type="EMBL" id="AFI85022.1"/>
    </source>
</evidence>
<keyword evidence="6" id="KW-1185">Reference proteome</keyword>
<dbReference type="Pfam" id="PF07804">
    <property type="entry name" value="HipA_C"/>
    <property type="match status" value="1"/>
</dbReference>